<feature type="transmembrane region" description="Helical" evidence="6">
    <location>
        <begin position="85"/>
        <end position="104"/>
    </location>
</feature>
<organism evidence="7 8">
    <name type="scientific">Polychaeton citri CBS 116435</name>
    <dbReference type="NCBI Taxonomy" id="1314669"/>
    <lineage>
        <taxon>Eukaryota</taxon>
        <taxon>Fungi</taxon>
        <taxon>Dikarya</taxon>
        <taxon>Ascomycota</taxon>
        <taxon>Pezizomycotina</taxon>
        <taxon>Dothideomycetes</taxon>
        <taxon>Dothideomycetidae</taxon>
        <taxon>Capnodiales</taxon>
        <taxon>Capnodiaceae</taxon>
        <taxon>Polychaeton</taxon>
    </lineage>
</organism>
<keyword evidence="2 6" id="KW-0812">Transmembrane</keyword>
<feature type="transmembrane region" description="Helical" evidence="6">
    <location>
        <begin position="443"/>
        <end position="466"/>
    </location>
</feature>
<protein>
    <submittedName>
        <fullName evidence="7">MFS transporter</fullName>
    </submittedName>
</protein>
<feature type="transmembrane region" description="Helical" evidence="6">
    <location>
        <begin position="496"/>
        <end position="515"/>
    </location>
</feature>
<feature type="compositionally biased region" description="Basic and acidic residues" evidence="5">
    <location>
        <begin position="279"/>
        <end position="289"/>
    </location>
</feature>
<feature type="region of interest" description="Disordered" evidence="5">
    <location>
        <begin position="213"/>
        <end position="289"/>
    </location>
</feature>
<feature type="transmembrane region" description="Helical" evidence="6">
    <location>
        <begin position="116"/>
        <end position="142"/>
    </location>
</feature>
<keyword evidence="4 6" id="KW-0472">Membrane</keyword>
<evidence type="ECO:0000256" key="1">
    <source>
        <dbReference type="ARBA" id="ARBA00004141"/>
    </source>
</evidence>
<feature type="compositionally biased region" description="Low complexity" evidence="5">
    <location>
        <begin position="239"/>
        <end position="249"/>
    </location>
</feature>
<reference evidence="7" key="1">
    <citation type="journal article" date="2020" name="Stud. Mycol.">
        <title>101 Dothideomycetes genomes: a test case for predicting lifestyles and emergence of pathogens.</title>
        <authorList>
            <person name="Haridas S."/>
            <person name="Albert R."/>
            <person name="Binder M."/>
            <person name="Bloem J."/>
            <person name="Labutti K."/>
            <person name="Salamov A."/>
            <person name="Andreopoulos B."/>
            <person name="Baker S."/>
            <person name="Barry K."/>
            <person name="Bills G."/>
            <person name="Bluhm B."/>
            <person name="Cannon C."/>
            <person name="Castanera R."/>
            <person name="Culley D."/>
            <person name="Daum C."/>
            <person name="Ezra D."/>
            <person name="Gonzalez J."/>
            <person name="Henrissat B."/>
            <person name="Kuo A."/>
            <person name="Liang C."/>
            <person name="Lipzen A."/>
            <person name="Lutzoni F."/>
            <person name="Magnuson J."/>
            <person name="Mondo S."/>
            <person name="Nolan M."/>
            <person name="Ohm R."/>
            <person name="Pangilinan J."/>
            <person name="Park H.-J."/>
            <person name="Ramirez L."/>
            <person name="Alfaro M."/>
            <person name="Sun H."/>
            <person name="Tritt A."/>
            <person name="Yoshinaga Y."/>
            <person name="Zwiers L.-H."/>
            <person name="Turgeon B."/>
            <person name="Goodwin S."/>
            <person name="Spatafora J."/>
            <person name="Crous P."/>
            <person name="Grigoriev I."/>
        </authorList>
    </citation>
    <scope>NUCLEOTIDE SEQUENCE</scope>
    <source>
        <strain evidence="7">CBS 116435</strain>
    </source>
</reference>
<evidence type="ECO:0000313" key="8">
    <source>
        <dbReference type="Proteomes" id="UP000799441"/>
    </source>
</evidence>
<feature type="compositionally biased region" description="Basic and acidic residues" evidence="5">
    <location>
        <begin position="213"/>
        <end position="230"/>
    </location>
</feature>
<dbReference type="SUPFAM" id="SSF103473">
    <property type="entry name" value="MFS general substrate transporter"/>
    <property type="match status" value="1"/>
</dbReference>
<accession>A0A9P4Q4E8</accession>
<comment type="subcellular location">
    <subcellularLocation>
        <location evidence="1">Membrane</location>
        <topology evidence="1">Multi-pass membrane protein</topology>
    </subcellularLocation>
</comment>
<evidence type="ECO:0000256" key="4">
    <source>
        <dbReference type="ARBA" id="ARBA00023136"/>
    </source>
</evidence>
<dbReference type="Gene3D" id="1.20.1250.20">
    <property type="entry name" value="MFS general substrate transporter like domains"/>
    <property type="match status" value="2"/>
</dbReference>
<keyword evidence="3 6" id="KW-1133">Transmembrane helix</keyword>
<comment type="caution">
    <text evidence="7">The sequence shown here is derived from an EMBL/GenBank/DDBJ whole genome shotgun (WGS) entry which is preliminary data.</text>
</comment>
<dbReference type="PANTHER" id="PTHR21576:SF158">
    <property type="entry name" value="RIBOSOMAL RNA-PROCESSING PROTEIN 12-LIKE CONSERVED DOMAIN-CONTAINING PROTEIN"/>
    <property type="match status" value="1"/>
</dbReference>
<keyword evidence="8" id="KW-1185">Reference proteome</keyword>
<sequence length="535" mass="57643">MGTNSNHGLDEASTRKARISTVVAGTCIALACGTNYAYGAWAPDFAERLDLTATQEEMIGNFGNIGMYAVGIPFGYLIDNKGPKWGVVLGLILLASGYFPLHSAYDKGTTHGGTSIGWLCFFAFLIGVGSCSSFAASIKVCASNWPDNRGTATAFPLSGFGLSALLFMTLGGLIFKDTGGLLLFLSIGTFSMIFVGMFFLRIIPLNGPYEAISTRDEDDNHPRARRDSNKPHRPHSRQSSKSSARSSISGIGNADETSSLVSSATSSAPEDIWETQDDVPVKPESVHSDEKSTDVTGLALLKSPKFYQLFIMLGLLCGVGLMTINNIGNNARALWHHYDPSKPASFIQNRQLMHVSNLSFFSFVGRLSSGIGSDWLVHRGHSRFWTLVASACVFTIAQICGLQIQNPNWLFLLSGLSGLGYGALFGVYPSLVADAFGPSGLGVNWGAMTLAPVVSGNFFNLAYGAILDAHSVVRPKPGGQGEERVCEDGRECYASAYWVTLLSSIVGVGWSLWLIRHEHVQHQNSKREGSREHEG</sequence>
<dbReference type="InterPro" id="IPR011701">
    <property type="entry name" value="MFS"/>
</dbReference>
<dbReference type="GO" id="GO:0022857">
    <property type="term" value="F:transmembrane transporter activity"/>
    <property type="evidence" value="ECO:0007669"/>
    <property type="project" value="InterPro"/>
</dbReference>
<name>A0A9P4Q4E8_9PEZI</name>
<feature type="transmembrane region" description="Helical" evidence="6">
    <location>
        <begin position="410"/>
        <end position="431"/>
    </location>
</feature>
<feature type="transmembrane region" description="Helical" evidence="6">
    <location>
        <begin position="154"/>
        <end position="175"/>
    </location>
</feature>
<dbReference type="EMBL" id="MU003813">
    <property type="protein sequence ID" value="KAF2719320.1"/>
    <property type="molecule type" value="Genomic_DNA"/>
</dbReference>
<dbReference type="Pfam" id="PF07690">
    <property type="entry name" value="MFS_1"/>
    <property type="match status" value="1"/>
</dbReference>
<proteinExistence type="predicted"/>
<feature type="transmembrane region" description="Helical" evidence="6">
    <location>
        <begin position="21"/>
        <end position="38"/>
    </location>
</feature>
<feature type="compositionally biased region" description="Low complexity" evidence="5">
    <location>
        <begin position="257"/>
        <end position="268"/>
    </location>
</feature>
<evidence type="ECO:0000256" key="5">
    <source>
        <dbReference type="SAM" id="MobiDB-lite"/>
    </source>
</evidence>
<feature type="transmembrane region" description="Helical" evidence="6">
    <location>
        <begin position="306"/>
        <end position="324"/>
    </location>
</feature>
<dbReference type="AlphaFoldDB" id="A0A9P4Q4E8"/>
<gene>
    <name evidence="7" type="ORF">K431DRAFT_286901</name>
</gene>
<evidence type="ECO:0000313" key="7">
    <source>
        <dbReference type="EMBL" id="KAF2719320.1"/>
    </source>
</evidence>
<dbReference type="PANTHER" id="PTHR21576">
    <property type="entry name" value="UNCHARACTERIZED NODULIN-LIKE PROTEIN"/>
    <property type="match status" value="1"/>
</dbReference>
<dbReference type="InterPro" id="IPR036259">
    <property type="entry name" value="MFS_trans_sf"/>
</dbReference>
<evidence type="ECO:0000256" key="2">
    <source>
        <dbReference type="ARBA" id="ARBA00022692"/>
    </source>
</evidence>
<feature type="transmembrane region" description="Helical" evidence="6">
    <location>
        <begin position="181"/>
        <end position="200"/>
    </location>
</feature>
<dbReference type="OrthoDB" id="410267at2759"/>
<evidence type="ECO:0000256" key="6">
    <source>
        <dbReference type="SAM" id="Phobius"/>
    </source>
</evidence>
<dbReference type="Proteomes" id="UP000799441">
    <property type="component" value="Unassembled WGS sequence"/>
</dbReference>
<dbReference type="GO" id="GO:0000329">
    <property type="term" value="C:fungal-type vacuole membrane"/>
    <property type="evidence" value="ECO:0007669"/>
    <property type="project" value="TreeGrafter"/>
</dbReference>
<evidence type="ECO:0000256" key="3">
    <source>
        <dbReference type="ARBA" id="ARBA00022989"/>
    </source>
</evidence>